<dbReference type="EMBL" id="HBER01026397">
    <property type="protein sequence ID" value="CAD8538003.1"/>
    <property type="molecule type" value="Transcribed_RNA"/>
</dbReference>
<dbReference type="AlphaFoldDB" id="A0A7S0J159"/>
<feature type="chain" id="PRO_5031211345" description="Aminotransferase class I/classII domain-containing protein" evidence="2">
    <location>
        <begin position="19"/>
        <end position="508"/>
    </location>
</feature>
<dbReference type="GO" id="GO:0000271">
    <property type="term" value="P:polysaccharide biosynthetic process"/>
    <property type="evidence" value="ECO:0007669"/>
    <property type="project" value="TreeGrafter"/>
</dbReference>
<feature type="signal peptide" evidence="2">
    <location>
        <begin position="1"/>
        <end position="18"/>
    </location>
</feature>
<protein>
    <recommendedName>
        <fullName evidence="4">Aminotransferase class I/classII domain-containing protein</fullName>
    </recommendedName>
</protein>
<dbReference type="PANTHER" id="PTHR30244:SF34">
    <property type="entry name" value="DTDP-4-AMINO-4,6-DIDEOXYGALACTOSE TRANSAMINASE"/>
    <property type="match status" value="1"/>
</dbReference>
<name>A0A7S0J159_9EUKA</name>
<dbReference type="GO" id="GO:0030170">
    <property type="term" value="F:pyridoxal phosphate binding"/>
    <property type="evidence" value="ECO:0007669"/>
    <property type="project" value="TreeGrafter"/>
</dbReference>
<evidence type="ECO:0000256" key="1">
    <source>
        <dbReference type="SAM" id="MobiDB-lite"/>
    </source>
</evidence>
<dbReference type="SUPFAM" id="SSF53383">
    <property type="entry name" value="PLP-dependent transferases"/>
    <property type="match status" value="1"/>
</dbReference>
<feature type="compositionally biased region" description="Pro residues" evidence="1">
    <location>
        <begin position="94"/>
        <end position="105"/>
    </location>
</feature>
<evidence type="ECO:0000256" key="2">
    <source>
        <dbReference type="SAM" id="SignalP"/>
    </source>
</evidence>
<dbReference type="InterPro" id="IPR015421">
    <property type="entry name" value="PyrdxlP-dep_Trfase_major"/>
</dbReference>
<dbReference type="PANTHER" id="PTHR30244">
    <property type="entry name" value="TRANSAMINASE"/>
    <property type="match status" value="1"/>
</dbReference>
<sequence length="508" mass="54688">MLHQLLIVTALTPPSAHVAPAPRVGAPGPRAGPAHMLTPVGVMPFRSPLQKTSPPEPNPREHKAEACILPTTPREQVSSRTRAAGAADGGLELSPPPAGAPLEPPPPFTKDFSKPMAVPAAGIEAAVEVMRSGRLFRYCAVDSQVALAESEFAQMVDQKYALGVNSCSSAIMLALMVVGVAAGDRVLTNGFTFTALPSTIMRLHAEPVLVEATDQWTMDLDDLERKAAASGATVLLLSHMRGKVADMDRVADICQRHGLRLVEDCAHSCGVKWRGRQLGYHGEVAAYSTQSDKVINSGEGGFLTTNDGGLMAKAIYLSGCYERRYAKHGTPPPKELCEAAMMEMPNLSCRMNEVTAACVRPLIANLDARVVEYNDRYAVVVNILREQAGDHIVVPEQLPQVSSVGDHLNFYLRGVTAEQNTLFHEVCTSMGVPVSYFRSPVNARWHVNWRKYGSPTYELPQVDSLLATAYDLKLPPYFAAADFAHLAQVIAYAANVAVGRAGNADVSI</sequence>
<dbReference type="Gene3D" id="3.40.640.10">
    <property type="entry name" value="Type I PLP-dependent aspartate aminotransferase-like (Major domain)"/>
    <property type="match status" value="1"/>
</dbReference>
<dbReference type="InterPro" id="IPR015424">
    <property type="entry name" value="PyrdxlP-dep_Trfase"/>
</dbReference>
<accession>A0A7S0J159</accession>
<evidence type="ECO:0008006" key="4">
    <source>
        <dbReference type="Google" id="ProtNLM"/>
    </source>
</evidence>
<organism evidence="3">
    <name type="scientific">Calcidiscus leptoporus</name>
    <dbReference type="NCBI Taxonomy" id="127549"/>
    <lineage>
        <taxon>Eukaryota</taxon>
        <taxon>Haptista</taxon>
        <taxon>Haptophyta</taxon>
        <taxon>Prymnesiophyceae</taxon>
        <taxon>Coccolithales</taxon>
        <taxon>Calcidiscaceae</taxon>
        <taxon>Calcidiscus</taxon>
    </lineage>
</organism>
<dbReference type="GO" id="GO:0008483">
    <property type="term" value="F:transaminase activity"/>
    <property type="evidence" value="ECO:0007669"/>
    <property type="project" value="TreeGrafter"/>
</dbReference>
<dbReference type="InterPro" id="IPR000653">
    <property type="entry name" value="DegT/StrS_aminotransferase"/>
</dbReference>
<proteinExistence type="predicted"/>
<keyword evidence="2" id="KW-0732">Signal</keyword>
<dbReference type="Pfam" id="PF01041">
    <property type="entry name" value="DegT_DnrJ_EryC1"/>
    <property type="match status" value="1"/>
</dbReference>
<feature type="region of interest" description="Disordered" evidence="1">
    <location>
        <begin position="71"/>
        <end position="105"/>
    </location>
</feature>
<reference evidence="3" key="1">
    <citation type="submission" date="2021-01" db="EMBL/GenBank/DDBJ databases">
        <authorList>
            <person name="Corre E."/>
            <person name="Pelletier E."/>
            <person name="Niang G."/>
            <person name="Scheremetjew M."/>
            <person name="Finn R."/>
            <person name="Kale V."/>
            <person name="Holt S."/>
            <person name="Cochrane G."/>
            <person name="Meng A."/>
            <person name="Brown T."/>
            <person name="Cohen L."/>
        </authorList>
    </citation>
    <scope>NUCLEOTIDE SEQUENCE</scope>
    <source>
        <strain evidence="3">RCC1130</strain>
    </source>
</reference>
<gene>
    <name evidence="3" type="ORF">CLEP1334_LOCUS13285</name>
</gene>
<evidence type="ECO:0000313" key="3">
    <source>
        <dbReference type="EMBL" id="CAD8538003.1"/>
    </source>
</evidence>